<comment type="caution">
    <text evidence="1">The sequence shown here is derived from an EMBL/GenBank/DDBJ whole genome shotgun (WGS) entry which is preliminary data.</text>
</comment>
<dbReference type="EMBL" id="JXKC01000001">
    <property type="protein sequence ID" value="PCS20498.1"/>
    <property type="molecule type" value="Genomic_DNA"/>
</dbReference>
<dbReference type="Proteomes" id="UP000218711">
    <property type="component" value="Unassembled WGS sequence"/>
</dbReference>
<protein>
    <submittedName>
        <fullName evidence="1">Uncharacterized protein</fullName>
    </submittedName>
</protein>
<organism evidence="1 2">
    <name type="scientific">Lactococcus cremoris subsp. tructae</name>
    <dbReference type="NCBI Taxonomy" id="542833"/>
    <lineage>
        <taxon>Bacteria</taxon>
        <taxon>Bacillati</taxon>
        <taxon>Bacillota</taxon>
        <taxon>Bacilli</taxon>
        <taxon>Lactobacillales</taxon>
        <taxon>Streptococcaceae</taxon>
        <taxon>Lactococcus</taxon>
    </lineage>
</organism>
<sequence>MTKLANPTLAPGAKAKKGGSVLSMIPMTTAAAVNKET</sequence>
<proteinExistence type="predicted"/>
<dbReference type="AlphaFoldDB" id="A0A2A5SX98"/>
<name>A0A2A5SX98_LACLC</name>
<evidence type="ECO:0000313" key="2">
    <source>
        <dbReference type="Proteomes" id="UP000218711"/>
    </source>
</evidence>
<accession>A0A2A5SX98</accession>
<evidence type="ECO:0000313" key="1">
    <source>
        <dbReference type="EMBL" id="PCS20498.1"/>
    </source>
</evidence>
<gene>
    <name evidence="1" type="ORF">RU92_GL000146</name>
</gene>
<reference evidence="1 2" key="1">
    <citation type="submission" date="2014-12" db="EMBL/GenBank/DDBJ databases">
        <title>Draft genome sequences of 10 type strains of Lactococcus.</title>
        <authorList>
            <person name="Sun Z."/>
            <person name="Zhong Z."/>
            <person name="Liu W."/>
            <person name="Zhang W."/>
            <person name="Zhang H."/>
        </authorList>
    </citation>
    <scope>NUCLEOTIDE SEQUENCE [LARGE SCALE GENOMIC DNA]</scope>
    <source>
        <strain evidence="1 2">DSM 21502</strain>
    </source>
</reference>